<proteinExistence type="predicted"/>
<dbReference type="Pfam" id="PF13365">
    <property type="entry name" value="Trypsin_2"/>
    <property type="match status" value="1"/>
</dbReference>
<accession>J9FYY7</accession>
<comment type="caution">
    <text evidence="1">The sequence shown here is derived from an EMBL/GenBank/DDBJ whole genome shotgun (WGS) entry which is preliminary data.</text>
</comment>
<organism evidence="1">
    <name type="scientific">gut metagenome</name>
    <dbReference type="NCBI Taxonomy" id="749906"/>
    <lineage>
        <taxon>unclassified sequences</taxon>
        <taxon>metagenomes</taxon>
        <taxon>organismal metagenomes</taxon>
    </lineage>
</organism>
<feature type="non-terminal residue" evidence="1">
    <location>
        <position position="232"/>
    </location>
</feature>
<gene>
    <name evidence="1" type="ORF">EVA_12095</name>
</gene>
<dbReference type="Gene3D" id="2.40.10.10">
    <property type="entry name" value="Trypsin-like serine proteases"/>
    <property type="match status" value="2"/>
</dbReference>
<protein>
    <submittedName>
        <fullName evidence="1">Peptidase</fullName>
        <ecNumber evidence="1">3.4.21.-</ecNumber>
    </submittedName>
</protein>
<dbReference type="SUPFAM" id="SSF50494">
    <property type="entry name" value="Trypsin-like serine proteases"/>
    <property type="match status" value="1"/>
</dbReference>
<keyword evidence="1" id="KW-0378">Hydrolase</keyword>
<dbReference type="GO" id="GO:0016787">
    <property type="term" value="F:hydrolase activity"/>
    <property type="evidence" value="ECO:0007669"/>
    <property type="project" value="UniProtKB-KW"/>
</dbReference>
<evidence type="ECO:0000313" key="1">
    <source>
        <dbReference type="EMBL" id="EJW99798.1"/>
    </source>
</evidence>
<sequence>MSLSLNIDNYGGKSVVPITCNHQQGTGFYIGNNCFLTAYHVVSDAEYDSAVITTCIDGIDYSFELVKLGEWDVALLKCQQSIDDMLIPTIPLLNTPFKDKQDLQIIGFPQEIGNGVDYFGVSVRNARELSNHERGFDVVVHRTDSFGFYSYSGFSGSPVLNEFGYAVGVVTDQLHNSLGYTSIRSIATSLKEAGVVLQENADELDTRPYGLGTCIRMAEKALIKMQFRYREK</sequence>
<dbReference type="InterPro" id="IPR043504">
    <property type="entry name" value="Peptidase_S1_PA_chymotrypsin"/>
</dbReference>
<dbReference type="EMBL" id="AMCI01003648">
    <property type="protein sequence ID" value="EJW99798.1"/>
    <property type="molecule type" value="Genomic_DNA"/>
</dbReference>
<reference evidence="1" key="1">
    <citation type="journal article" date="2012" name="PLoS ONE">
        <title>Gene sets for utilization of primary and secondary nutrition supplies in the distal gut of endangered iberian lynx.</title>
        <authorList>
            <person name="Alcaide M."/>
            <person name="Messina E."/>
            <person name="Richter M."/>
            <person name="Bargiela R."/>
            <person name="Peplies J."/>
            <person name="Huws S.A."/>
            <person name="Newbold C.J."/>
            <person name="Golyshin P.N."/>
            <person name="Simon M.A."/>
            <person name="Lopez G."/>
            <person name="Yakimov M.M."/>
            <person name="Ferrer M."/>
        </authorList>
    </citation>
    <scope>NUCLEOTIDE SEQUENCE</scope>
</reference>
<dbReference type="InterPro" id="IPR009003">
    <property type="entry name" value="Peptidase_S1_PA"/>
</dbReference>
<name>J9FYY7_9ZZZZ</name>
<dbReference type="AlphaFoldDB" id="J9FYY7"/>
<dbReference type="EC" id="3.4.21.-" evidence="1"/>